<organism evidence="2 3">
    <name type="scientific">Pontivivens marinum</name>
    <dbReference type="NCBI Taxonomy" id="1690039"/>
    <lineage>
        <taxon>Bacteria</taxon>
        <taxon>Pseudomonadati</taxon>
        <taxon>Pseudomonadota</taxon>
        <taxon>Alphaproteobacteria</taxon>
        <taxon>Rhodobacterales</taxon>
        <taxon>Paracoccaceae</taxon>
        <taxon>Pontivivens</taxon>
    </lineage>
</organism>
<dbReference type="EMBL" id="OCTN01000010">
    <property type="protein sequence ID" value="SOH95411.1"/>
    <property type="molecule type" value="Genomic_DNA"/>
</dbReference>
<dbReference type="Proteomes" id="UP000220034">
    <property type="component" value="Unassembled WGS sequence"/>
</dbReference>
<feature type="transmembrane region" description="Helical" evidence="1">
    <location>
        <begin position="155"/>
        <end position="174"/>
    </location>
</feature>
<sequence length="210" mass="22749">MIFQGILVAISAVAATLYLVLYRKAPPSRRRALVKATAAGSLMVATIIEGAPITLVFYFASAALCDAILAREDGDDFFVALAVALMAQIFLCLTFLTAWTGIDAPFVAAIGLGGIWVGYFMLIWGGLVRSRVAIICYSVGMLASTYVALGTDTYGQFAVIGMLFYVLSQVLISLEIYMLRRNEIEAVLAGHSVWISYYTSLLMFFVAFCG</sequence>
<protein>
    <recommendedName>
        <fullName evidence="4">YhhN-like protein</fullName>
    </recommendedName>
</protein>
<dbReference type="AlphaFoldDB" id="A0A2C9CV98"/>
<accession>A0A2C9CV98</accession>
<feature type="transmembrane region" description="Helical" evidence="1">
    <location>
        <begin position="38"/>
        <end position="65"/>
    </location>
</feature>
<evidence type="ECO:0008006" key="4">
    <source>
        <dbReference type="Google" id="ProtNLM"/>
    </source>
</evidence>
<reference evidence="3" key="1">
    <citation type="submission" date="2017-09" db="EMBL/GenBank/DDBJ databases">
        <authorList>
            <person name="Varghese N."/>
            <person name="Submissions S."/>
        </authorList>
    </citation>
    <scope>NUCLEOTIDE SEQUENCE [LARGE SCALE GENOMIC DNA]</scope>
    <source>
        <strain evidence="3">C7</strain>
    </source>
</reference>
<dbReference type="RefSeq" id="WP_097931874.1">
    <property type="nucleotide sequence ID" value="NZ_OCTN01000010.1"/>
</dbReference>
<proteinExistence type="predicted"/>
<evidence type="ECO:0000313" key="2">
    <source>
        <dbReference type="EMBL" id="SOH95411.1"/>
    </source>
</evidence>
<feature type="transmembrane region" description="Helical" evidence="1">
    <location>
        <begin position="106"/>
        <end position="125"/>
    </location>
</feature>
<keyword evidence="3" id="KW-1185">Reference proteome</keyword>
<evidence type="ECO:0000256" key="1">
    <source>
        <dbReference type="SAM" id="Phobius"/>
    </source>
</evidence>
<feature type="transmembrane region" description="Helical" evidence="1">
    <location>
        <begin position="77"/>
        <end position="100"/>
    </location>
</feature>
<feature type="transmembrane region" description="Helical" evidence="1">
    <location>
        <begin position="186"/>
        <end position="208"/>
    </location>
</feature>
<feature type="transmembrane region" description="Helical" evidence="1">
    <location>
        <begin position="132"/>
        <end position="149"/>
    </location>
</feature>
<keyword evidence="1" id="KW-1133">Transmembrane helix</keyword>
<keyword evidence="1" id="KW-0812">Transmembrane</keyword>
<name>A0A2C9CV98_9RHOB</name>
<keyword evidence="1" id="KW-0472">Membrane</keyword>
<gene>
    <name evidence="2" type="ORF">SAMN06273572_11086</name>
</gene>
<evidence type="ECO:0000313" key="3">
    <source>
        <dbReference type="Proteomes" id="UP000220034"/>
    </source>
</evidence>